<gene>
    <name evidence="3" type="ORF">DXC39_14625</name>
</gene>
<dbReference type="AlphaFoldDB" id="A0A3E4U7Y1"/>
<accession>A0A3E4U7Y1</accession>
<evidence type="ECO:0000313" key="3">
    <source>
        <dbReference type="EMBL" id="RGM03565.1"/>
    </source>
</evidence>
<organism evidence="3 4">
    <name type="scientific">Hungatella hathewayi</name>
    <dbReference type="NCBI Taxonomy" id="154046"/>
    <lineage>
        <taxon>Bacteria</taxon>
        <taxon>Bacillati</taxon>
        <taxon>Bacillota</taxon>
        <taxon>Clostridia</taxon>
        <taxon>Lachnospirales</taxon>
        <taxon>Lachnospiraceae</taxon>
        <taxon>Hungatella</taxon>
    </lineage>
</organism>
<dbReference type="EMBL" id="QSSQ01000013">
    <property type="protein sequence ID" value="RGM03565.1"/>
    <property type="molecule type" value="Genomic_DNA"/>
</dbReference>
<proteinExistence type="predicted"/>
<name>A0A3E4U7Y1_9FIRM</name>
<comment type="caution">
    <text evidence="3">The sequence shown here is derived from an EMBL/GenBank/DDBJ whole genome shotgun (WGS) entry which is preliminary data.</text>
</comment>
<evidence type="ECO:0000256" key="1">
    <source>
        <dbReference type="SAM" id="MobiDB-lite"/>
    </source>
</evidence>
<feature type="chain" id="PRO_5043635522" evidence="2">
    <location>
        <begin position="24"/>
        <end position="129"/>
    </location>
</feature>
<dbReference type="Proteomes" id="UP000261257">
    <property type="component" value="Unassembled WGS sequence"/>
</dbReference>
<protein>
    <submittedName>
        <fullName evidence="3">Uncharacterized protein</fullName>
    </submittedName>
</protein>
<feature type="compositionally biased region" description="Polar residues" evidence="1">
    <location>
        <begin position="23"/>
        <end position="53"/>
    </location>
</feature>
<keyword evidence="2" id="KW-0732">Signal</keyword>
<reference evidence="3 4" key="1">
    <citation type="submission" date="2018-08" db="EMBL/GenBank/DDBJ databases">
        <title>A genome reference for cultivated species of the human gut microbiota.</title>
        <authorList>
            <person name="Zou Y."/>
            <person name="Xue W."/>
            <person name="Luo G."/>
        </authorList>
    </citation>
    <scope>NUCLEOTIDE SEQUENCE [LARGE SCALE GENOMIC DNA]</scope>
    <source>
        <strain evidence="3 4">TF05-11AC</strain>
    </source>
</reference>
<feature type="region of interest" description="Disordered" evidence="1">
    <location>
        <begin position="23"/>
        <end position="57"/>
    </location>
</feature>
<sequence length="129" mass="13789">MKKRNVFFTICATLMLATGCSGQGSVTPSIEPSQMINSQSPEDTSAVQPSGSDAMTEEESVITGEISDIKDFMFVITDKDGVEYALTFESKKPEGLSAVKDGDMVSVVYTGNLEQVEAFTGTIVSVTKE</sequence>
<evidence type="ECO:0000313" key="4">
    <source>
        <dbReference type="Proteomes" id="UP000261257"/>
    </source>
</evidence>
<evidence type="ECO:0000256" key="2">
    <source>
        <dbReference type="SAM" id="SignalP"/>
    </source>
</evidence>
<dbReference type="PROSITE" id="PS51257">
    <property type="entry name" value="PROKAR_LIPOPROTEIN"/>
    <property type="match status" value="1"/>
</dbReference>
<dbReference type="RefSeq" id="WP_092364881.1">
    <property type="nucleotide sequence ID" value="NZ_JAQDZV010000006.1"/>
</dbReference>
<feature type="signal peptide" evidence="2">
    <location>
        <begin position="1"/>
        <end position="23"/>
    </location>
</feature>